<protein>
    <recommendedName>
        <fullName evidence="3">GrpB family protein</fullName>
    </recommendedName>
</protein>
<dbReference type="InterPro" id="IPR043519">
    <property type="entry name" value="NT_sf"/>
</dbReference>
<dbReference type="InterPro" id="IPR007344">
    <property type="entry name" value="GrpB/CoaE"/>
</dbReference>
<evidence type="ECO:0008006" key="3">
    <source>
        <dbReference type="Google" id="ProtNLM"/>
    </source>
</evidence>
<dbReference type="SUPFAM" id="SSF81301">
    <property type="entry name" value="Nucleotidyltransferase"/>
    <property type="match status" value="1"/>
</dbReference>
<dbReference type="Proteomes" id="UP000267804">
    <property type="component" value="Chromosome"/>
</dbReference>
<evidence type="ECO:0000313" key="1">
    <source>
        <dbReference type="EMBL" id="AYF32146.1"/>
    </source>
</evidence>
<dbReference type="Gene3D" id="3.30.460.10">
    <property type="entry name" value="Beta Polymerase, domain 2"/>
    <property type="match status" value="1"/>
</dbReference>
<dbReference type="AlphaFoldDB" id="A0A386WUH2"/>
<dbReference type="KEGG" id="mtua:CSH63_32845"/>
<sequence length="209" mass="22730">MCLVFWPQPGRSLGRNKVPAATVADVSDDVPVVEVVPYDPAWPERFRIEERLLSEAFPAALSVEHFGSTSVPGLAAKPVIDILVVVPEVGAVVADVRSLEQLGYAYRPLAFPDDDEHLFLAKDTAGKRSHHLHVFGVTSPVPEANRVFRAYLAATPDAARRYEAAKRRAAALHPHSRAQYGAAKAKVFAQLSAEARLWSRSAGRQSAEG</sequence>
<dbReference type="PANTHER" id="PTHR34822:SF1">
    <property type="entry name" value="GRPB FAMILY PROTEIN"/>
    <property type="match status" value="1"/>
</dbReference>
<organism evidence="1 2">
    <name type="scientific">Micromonospora tulbaghiae</name>
    <dbReference type="NCBI Taxonomy" id="479978"/>
    <lineage>
        <taxon>Bacteria</taxon>
        <taxon>Bacillati</taxon>
        <taxon>Actinomycetota</taxon>
        <taxon>Actinomycetes</taxon>
        <taxon>Micromonosporales</taxon>
        <taxon>Micromonosporaceae</taxon>
        <taxon>Micromonospora</taxon>
    </lineage>
</organism>
<accession>A0A386WUH2</accession>
<name>A0A386WUH2_9ACTN</name>
<dbReference type="EMBL" id="CP024087">
    <property type="protein sequence ID" value="AYF32146.1"/>
    <property type="molecule type" value="Genomic_DNA"/>
</dbReference>
<gene>
    <name evidence="1" type="ORF">CSH63_32845</name>
</gene>
<evidence type="ECO:0000313" key="2">
    <source>
        <dbReference type="Proteomes" id="UP000267804"/>
    </source>
</evidence>
<reference evidence="1 2" key="1">
    <citation type="submission" date="2017-10" db="EMBL/GenBank/DDBJ databases">
        <title>Integration of genomic and chemical information greatly accelerates assignment of the full stereostructure of myelolactone, a potent inhibitor of myeloma from a marine-derived Micromonospora.</title>
        <authorList>
            <person name="Kim M.C."/>
            <person name="Machado H."/>
            <person name="Jensen P.R."/>
            <person name="Fenical W."/>
        </authorList>
    </citation>
    <scope>NUCLEOTIDE SEQUENCE [LARGE SCALE GENOMIC DNA]</scope>
    <source>
        <strain evidence="1 2">CNY-010</strain>
    </source>
</reference>
<dbReference type="PANTHER" id="PTHR34822">
    <property type="entry name" value="GRPB DOMAIN PROTEIN (AFU_ORTHOLOGUE AFUA_1G01530)"/>
    <property type="match status" value="1"/>
</dbReference>
<dbReference type="Pfam" id="PF04229">
    <property type="entry name" value="GrpB"/>
    <property type="match status" value="1"/>
</dbReference>
<proteinExistence type="predicted"/>